<dbReference type="OrthoDB" id="2680433at2"/>
<keyword evidence="1" id="KW-1133">Transmembrane helix</keyword>
<dbReference type="AlphaFoldDB" id="A8MFT3"/>
<dbReference type="HOGENOM" id="CLU_188958_1_0_9"/>
<dbReference type="Proteomes" id="UP000000269">
    <property type="component" value="Chromosome"/>
</dbReference>
<feature type="transmembrane region" description="Helical" evidence="1">
    <location>
        <begin position="6"/>
        <end position="27"/>
    </location>
</feature>
<name>A8MFT3_ALKOO</name>
<accession>A8MFT3</accession>
<gene>
    <name evidence="2" type="ordered locus">Clos_0156</name>
</gene>
<reference evidence="3" key="1">
    <citation type="submission" date="2007-10" db="EMBL/GenBank/DDBJ databases">
        <title>Complete genome of Alkaliphilus oremlandii OhILAs.</title>
        <authorList>
            <person name="Copeland A."/>
            <person name="Lucas S."/>
            <person name="Lapidus A."/>
            <person name="Barry K."/>
            <person name="Detter J.C."/>
            <person name="Glavina del Rio T."/>
            <person name="Hammon N."/>
            <person name="Israni S."/>
            <person name="Dalin E."/>
            <person name="Tice H."/>
            <person name="Pitluck S."/>
            <person name="Chain P."/>
            <person name="Malfatti S."/>
            <person name="Shin M."/>
            <person name="Vergez L."/>
            <person name="Schmutz J."/>
            <person name="Larimer F."/>
            <person name="Land M."/>
            <person name="Hauser L."/>
            <person name="Kyrpides N."/>
            <person name="Mikhailova N."/>
            <person name="Stolz J.F."/>
            <person name="Dawson A."/>
            <person name="Fisher E."/>
            <person name="Crable B."/>
            <person name="Perera E."/>
            <person name="Lisak J."/>
            <person name="Ranganathan M."/>
            <person name="Basu P."/>
            <person name="Richardson P."/>
        </authorList>
    </citation>
    <scope>NUCLEOTIDE SEQUENCE [LARGE SCALE GENOMIC DNA]</scope>
    <source>
        <strain evidence="3">OhILAs</strain>
    </source>
</reference>
<protein>
    <submittedName>
        <fullName evidence="2">Phage related protein</fullName>
    </submittedName>
</protein>
<evidence type="ECO:0000256" key="1">
    <source>
        <dbReference type="SAM" id="Phobius"/>
    </source>
</evidence>
<dbReference type="KEGG" id="aoe:Clos_0156"/>
<keyword evidence="1" id="KW-0472">Membrane</keyword>
<dbReference type="RefSeq" id="WP_012158037.1">
    <property type="nucleotide sequence ID" value="NC_009922.1"/>
</dbReference>
<proteinExistence type="predicted"/>
<sequence>MANEVLKLASTQGIWATLSVVLIFYILKTQEKRDLKQDEREQKYQEIIATLTDKLNVIESVRKDVEEVKSYIITKQKES</sequence>
<dbReference type="InterPro" id="IPR024405">
    <property type="entry name" value="Phage_BhlA/UviB"/>
</dbReference>
<dbReference type="eggNOG" id="ENOG50333H5">
    <property type="taxonomic scope" value="Bacteria"/>
</dbReference>
<dbReference type="EMBL" id="CP000853">
    <property type="protein sequence ID" value="ABW17722.1"/>
    <property type="molecule type" value="Genomic_DNA"/>
</dbReference>
<keyword evidence="3" id="KW-1185">Reference proteome</keyword>
<dbReference type="Pfam" id="PF10960">
    <property type="entry name" value="Holin_BhlA"/>
    <property type="match status" value="1"/>
</dbReference>
<evidence type="ECO:0000313" key="2">
    <source>
        <dbReference type="EMBL" id="ABW17722.1"/>
    </source>
</evidence>
<evidence type="ECO:0000313" key="3">
    <source>
        <dbReference type="Proteomes" id="UP000000269"/>
    </source>
</evidence>
<organism evidence="2 3">
    <name type="scientific">Alkaliphilus oremlandii (strain OhILAs)</name>
    <name type="common">Clostridium oremlandii (strain OhILAs)</name>
    <dbReference type="NCBI Taxonomy" id="350688"/>
    <lineage>
        <taxon>Bacteria</taxon>
        <taxon>Bacillati</taxon>
        <taxon>Bacillota</taxon>
        <taxon>Clostridia</taxon>
        <taxon>Peptostreptococcales</taxon>
        <taxon>Natronincolaceae</taxon>
        <taxon>Alkaliphilus</taxon>
    </lineage>
</organism>
<keyword evidence="1" id="KW-0812">Transmembrane</keyword>